<evidence type="ECO:0008006" key="5">
    <source>
        <dbReference type="Google" id="ProtNLM"/>
    </source>
</evidence>
<dbReference type="Pfam" id="PF02353">
    <property type="entry name" value="CMAS"/>
    <property type="match status" value="2"/>
</dbReference>
<feature type="signal peptide" evidence="2">
    <location>
        <begin position="1"/>
        <end position="21"/>
    </location>
</feature>
<evidence type="ECO:0000313" key="3">
    <source>
        <dbReference type="EMBL" id="KAK8006204.1"/>
    </source>
</evidence>
<gene>
    <name evidence="3" type="ORF">PG991_012501</name>
</gene>
<feature type="region of interest" description="Disordered" evidence="1">
    <location>
        <begin position="63"/>
        <end position="85"/>
    </location>
</feature>
<keyword evidence="4" id="KW-1185">Reference proteome</keyword>
<dbReference type="InterPro" id="IPR050723">
    <property type="entry name" value="CFA/CMAS"/>
</dbReference>
<dbReference type="PANTHER" id="PTHR43667:SF2">
    <property type="entry name" value="FATTY ACID C-METHYL TRANSFERASE"/>
    <property type="match status" value="1"/>
</dbReference>
<protein>
    <recommendedName>
        <fullName evidence="5">Cyclopropane-fatty-acyl-phospholipid synthase</fullName>
    </recommendedName>
</protein>
<evidence type="ECO:0000313" key="4">
    <source>
        <dbReference type="Proteomes" id="UP001396898"/>
    </source>
</evidence>
<feature type="chain" id="PRO_5047324875" description="Cyclopropane-fatty-acyl-phospholipid synthase" evidence="2">
    <location>
        <begin position="22"/>
        <end position="550"/>
    </location>
</feature>
<evidence type="ECO:0000256" key="2">
    <source>
        <dbReference type="SAM" id="SignalP"/>
    </source>
</evidence>
<name>A0ABR1RAY2_9PEZI</name>
<dbReference type="EMBL" id="JAQQWI010000017">
    <property type="protein sequence ID" value="KAK8006204.1"/>
    <property type="molecule type" value="Genomic_DNA"/>
</dbReference>
<feature type="compositionally biased region" description="Low complexity" evidence="1">
    <location>
        <begin position="75"/>
        <end position="85"/>
    </location>
</feature>
<dbReference type="Gene3D" id="3.40.50.150">
    <property type="entry name" value="Vaccinia Virus protein VP39"/>
    <property type="match status" value="1"/>
</dbReference>
<accession>A0ABR1RAY2</accession>
<reference evidence="3 4" key="1">
    <citation type="submission" date="2023-01" db="EMBL/GenBank/DDBJ databases">
        <title>Analysis of 21 Apiospora genomes using comparative genomics revels a genus with tremendous synthesis potential of carbohydrate active enzymes and secondary metabolites.</title>
        <authorList>
            <person name="Sorensen T."/>
        </authorList>
    </citation>
    <scope>NUCLEOTIDE SEQUENCE [LARGE SCALE GENOMIC DNA]</scope>
    <source>
        <strain evidence="3 4">CBS 20057</strain>
    </source>
</reference>
<organism evidence="3 4">
    <name type="scientific">Apiospora marii</name>
    <dbReference type="NCBI Taxonomy" id="335849"/>
    <lineage>
        <taxon>Eukaryota</taxon>
        <taxon>Fungi</taxon>
        <taxon>Dikarya</taxon>
        <taxon>Ascomycota</taxon>
        <taxon>Pezizomycotina</taxon>
        <taxon>Sordariomycetes</taxon>
        <taxon>Xylariomycetidae</taxon>
        <taxon>Amphisphaeriales</taxon>
        <taxon>Apiosporaceae</taxon>
        <taxon>Apiospora</taxon>
    </lineage>
</organism>
<evidence type="ECO:0000256" key="1">
    <source>
        <dbReference type="SAM" id="MobiDB-lite"/>
    </source>
</evidence>
<dbReference type="InterPro" id="IPR029063">
    <property type="entry name" value="SAM-dependent_MTases_sf"/>
</dbReference>
<dbReference type="Proteomes" id="UP001396898">
    <property type="component" value="Unassembled WGS sequence"/>
</dbReference>
<keyword evidence="2" id="KW-0732">Signal</keyword>
<dbReference type="CDD" id="cd02440">
    <property type="entry name" value="AdoMet_MTases"/>
    <property type="match status" value="1"/>
</dbReference>
<dbReference type="PANTHER" id="PTHR43667">
    <property type="entry name" value="CYCLOPROPANE-FATTY-ACYL-PHOSPHOLIPID SYNTHASE"/>
    <property type="match status" value="1"/>
</dbReference>
<proteinExistence type="predicted"/>
<dbReference type="SUPFAM" id="SSF53335">
    <property type="entry name" value="S-adenosyl-L-methionine-dependent methyltransferases"/>
    <property type="match status" value="1"/>
</dbReference>
<sequence>MPSLFAIILTWLEPLWQYAVARLAVWARWLVLSQQQELRVGYIEIEEPDGNVITRGTKLPSPRHMHVHTHKNGNTPAATTTKTSSPKSLAVLGGKLKIHSNTAWLRLLLFGSLGLAEAYMAGEVDSPDLTAFLTIMLLAENRAATAWTKQTAYDAFFRWSVVSMGPALLLRKAHDVATARLNAVRHYSLSNAVFAAFLDETMTYSCPLWRDPKGGPSFAMTTEAEGESLEKKETTIVNGGHYDAEKEKKEDDKDDTLEEAQKRKLRFIVRAARIKPTDHVLEIGGGWGSFALLAARETGCRVTTITPSEEQATLIRERVAASSLSPGQVQVLVCDYREVMPALSATVTTTSTAAGKTKTKKFDKIVSIEMLEHVGHECFETYFRCVDRYLTDAPGGIAVFQSITMSDAHYEAYLRGGDDFIRRHVFPGGELPSVAALVEGVRRGSAGRLVVEDVTSVGAHYARALRCWREKFLGRFEGVIVPELRRLGRRKEGSNGGKGEIMSKAEIEVFRRKWVYYFASCEAAFRTKSIGDVVITVGRDGCVEFLEDSL</sequence>
<comment type="caution">
    <text evidence="3">The sequence shown here is derived from an EMBL/GenBank/DDBJ whole genome shotgun (WGS) entry which is preliminary data.</text>
</comment>